<dbReference type="InterPro" id="IPR036612">
    <property type="entry name" value="KH_dom_type_1_sf"/>
</dbReference>
<sequence length="52" mass="6082">AERDTNEESPEPLQLCISCPDQRGYDIARTCVEELLLNVYDEYEEYCEEHGL</sequence>
<dbReference type="EMBL" id="CAJNIZ010001082">
    <property type="protein sequence ID" value="CAE7182338.1"/>
    <property type="molecule type" value="Genomic_DNA"/>
</dbReference>
<feature type="non-terminal residue" evidence="2">
    <location>
        <position position="52"/>
    </location>
</feature>
<comment type="caution">
    <text evidence="2">The sequence shown here is derived from an EMBL/GenBank/DDBJ whole genome shotgun (WGS) entry which is preliminary data.</text>
</comment>
<proteinExistence type="predicted"/>
<accession>A0A812ISE8</accession>
<feature type="domain" description="KHDC4/BBP-like KH-domain type I" evidence="1">
    <location>
        <begin position="2"/>
        <end position="36"/>
    </location>
</feature>
<reference evidence="2" key="1">
    <citation type="submission" date="2021-02" db="EMBL/GenBank/DDBJ databases">
        <authorList>
            <person name="Dougan E. K."/>
            <person name="Rhodes N."/>
            <person name="Thang M."/>
            <person name="Chan C."/>
        </authorList>
    </citation>
    <scope>NUCLEOTIDE SEQUENCE</scope>
</reference>
<organism evidence="2 3">
    <name type="scientific">Symbiodinium pilosum</name>
    <name type="common">Dinoflagellate</name>
    <dbReference type="NCBI Taxonomy" id="2952"/>
    <lineage>
        <taxon>Eukaryota</taxon>
        <taxon>Sar</taxon>
        <taxon>Alveolata</taxon>
        <taxon>Dinophyceae</taxon>
        <taxon>Suessiales</taxon>
        <taxon>Symbiodiniaceae</taxon>
        <taxon>Symbiodinium</taxon>
    </lineage>
</organism>
<dbReference type="Gene3D" id="3.30.1370.10">
    <property type="entry name" value="K Homology domain, type 1"/>
    <property type="match status" value="1"/>
</dbReference>
<keyword evidence="3" id="KW-1185">Reference proteome</keyword>
<name>A0A812ISE8_SYMPI</name>
<dbReference type="Proteomes" id="UP000649617">
    <property type="component" value="Unassembled WGS sequence"/>
</dbReference>
<evidence type="ECO:0000313" key="3">
    <source>
        <dbReference type="Proteomes" id="UP000649617"/>
    </source>
</evidence>
<feature type="non-terminal residue" evidence="2">
    <location>
        <position position="1"/>
    </location>
</feature>
<dbReference type="AlphaFoldDB" id="A0A812ISE8"/>
<dbReference type="Pfam" id="PF22675">
    <property type="entry name" value="KH-I_KHDC4-BBP"/>
    <property type="match status" value="1"/>
</dbReference>
<protein>
    <recommendedName>
        <fullName evidence="1">KHDC4/BBP-like KH-domain type I domain-containing protein</fullName>
    </recommendedName>
</protein>
<dbReference type="OrthoDB" id="5989967at2759"/>
<gene>
    <name evidence="2" type="ORF">SPIL2461_LOCUS1130</name>
</gene>
<dbReference type="GO" id="GO:0003723">
    <property type="term" value="F:RNA binding"/>
    <property type="evidence" value="ECO:0007669"/>
    <property type="project" value="InterPro"/>
</dbReference>
<evidence type="ECO:0000259" key="1">
    <source>
        <dbReference type="Pfam" id="PF22675"/>
    </source>
</evidence>
<dbReference type="InterPro" id="IPR055256">
    <property type="entry name" value="KH_1_KHDC4/BBP-like"/>
</dbReference>
<evidence type="ECO:0000313" key="2">
    <source>
        <dbReference type="EMBL" id="CAE7182338.1"/>
    </source>
</evidence>